<sequence>MEHQNIILELCIYSENMLNIPSIWQTLVVDMQGIIYQFWRAQCLFHAVRLGPKFISVDVARAIIIKGGIVSKYFAQRLFIHYGNYDQKLIELKIVHG</sequence>
<evidence type="ECO:0000313" key="1">
    <source>
        <dbReference type="EMBL" id="CAG8802335.1"/>
    </source>
</evidence>
<name>A0A9N9JYR4_9GLOM</name>
<comment type="caution">
    <text evidence="1">The sequence shown here is derived from an EMBL/GenBank/DDBJ whole genome shotgun (WGS) entry which is preliminary data.</text>
</comment>
<keyword evidence="2" id="KW-1185">Reference proteome</keyword>
<protein>
    <submittedName>
        <fullName evidence="1">2105_t:CDS:1</fullName>
    </submittedName>
</protein>
<proteinExistence type="predicted"/>
<gene>
    <name evidence="1" type="ORF">CPELLU_LOCUS17814</name>
</gene>
<dbReference type="OrthoDB" id="2308339at2759"/>
<reference evidence="1" key="1">
    <citation type="submission" date="2021-06" db="EMBL/GenBank/DDBJ databases">
        <authorList>
            <person name="Kallberg Y."/>
            <person name="Tangrot J."/>
            <person name="Rosling A."/>
        </authorList>
    </citation>
    <scope>NUCLEOTIDE SEQUENCE</scope>
    <source>
        <strain evidence="1">FL966</strain>
    </source>
</reference>
<dbReference type="AlphaFoldDB" id="A0A9N9JYR4"/>
<feature type="non-terminal residue" evidence="1">
    <location>
        <position position="97"/>
    </location>
</feature>
<evidence type="ECO:0000313" key="2">
    <source>
        <dbReference type="Proteomes" id="UP000789759"/>
    </source>
</evidence>
<organism evidence="1 2">
    <name type="scientific">Cetraspora pellucida</name>
    <dbReference type="NCBI Taxonomy" id="1433469"/>
    <lineage>
        <taxon>Eukaryota</taxon>
        <taxon>Fungi</taxon>
        <taxon>Fungi incertae sedis</taxon>
        <taxon>Mucoromycota</taxon>
        <taxon>Glomeromycotina</taxon>
        <taxon>Glomeromycetes</taxon>
        <taxon>Diversisporales</taxon>
        <taxon>Gigasporaceae</taxon>
        <taxon>Cetraspora</taxon>
    </lineage>
</organism>
<accession>A0A9N9JYR4</accession>
<dbReference type="Proteomes" id="UP000789759">
    <property type="component" value="Unassembled WGS sequence"/>
</dbReference>
<dbReference type="EMBL" id="CAJVQA010031900">
    <property type="protein sequence ID" value="CAG8802335.1"/>
    <property type="molecule type" value="Genomic_DNA"/>
</dbReference>